<gene>
    <name evidence="2" type="ORF">GcC1_126024</name>
</gene>
<evidence type="ECO:0000256" key="1">
    <source>
        <dbReference type="SAM" id="MobiDB-lite"/>
    </source>
</evidence>
<evidence type="ECO:0000313" key="3">
    <source>
        <dbReference type="Proteomes" id="UP000285405"/>
    </source>
</evidence>
<dbReference type="Proteomes" id="UP000285405">
    <property type="component" value="Unassembled WGS sequence"/>
</dbReference>
<proteinExistence type="predicted"/>
<feature type="region of interest" description="Disordered" evidence="1">
    <location>
        <begin position="1"/>
        <end position="31"/>
    </location>
</feature>
<comment type="caution">
    <text evidence="2">The sequence shown here is derived from an EMBL/GenBank/DDBJ whole genome shotgun (WGS) entry which is preliminary data.</text>
</comment>
<dbReference type="EMBL" id="MCBR01012650">
    <property type="protein sequence ID" value="RKF65057.1"/>
    <property type="molecule type" value="Genomic_DNA"/>
</dbReference>
<protein>
    <submittedName>
        <fullName evidence="2">Uncharacterized protein</fullName>
    </submittedName>
</protein>
<accession>A0A420I5R7</accession>
<sequence length="75" mass="8458">MSIASQRGASQGQNKEQEQSPQEFIATGTRARQENEEWRLWAVHSQARTNGSKIRNRRESGSYYCSCCAVLSHGL</sequence>
<name>A0A420I5R7_9PEZI</name>
<feature type="compositionally biased region" description="Polar residues" evidence="1">
    <location>
        <begin position="1"/>
        <end position="22"/>
    </location>
</feature>
<reference evidence="2 3" key="1">
    <citation type="journal article" date="2018" name="BMC Genomics">
        <title>Comparative genome analyses reveal sequence features reflecting distinct modes of host-adaptation between dicot and monocot powdery mildew.</title>
        <authorList>
            <person name="Wu Y."/>
            <person name="Ma X."/>
            <person name="Pan Z."/>
            <person name="Kale S.D."/>
            <person name="Song Y."/>
            <person name="King H."/>
            <person name="Zhang Q."/>
            <person name="Presley C."/>
            <person name="Deng X."/>
            <person name="Wei C.I."/>
            <person name="Xiao S."/>
        </authorList>
    </citation>
    <scope>NUCLEOTIDE SEQUENCE [LARGE SCALE GENOMIC DNA]</scope>
    <source>
        <strain evidence="2">UCSC1</strain>
    </source>
</reference>
<evidence type="ECO:0000313" key="2">
    <source>
        <dbReference type="EMBL" id="RKF65057.1"/>
    </source>
</evidence>
<organism evidence="2 3">
    <name type="scientific">Golovinomyces cichoracearum</name>
    <dbReference type="NCBI Taxonomy" id="62708"/>
    <lineage>
        <taxon>Eukaryota</taxon>
        <taxon>Fungi</taxon>
        <taxon>Dikarya</taxon>
        <taxon>Ascomycota</taxon>
        <taxon>Pezizomycotina</taxon>
        <taxon>Leotiomycetes</taxon>
        <taxon>Erysiphales</taxon>
        <taxon>Erysiphaceae</taxon>
        <taxon>Golovinomyces</taxon>
    </lineage>
</organism>
<dbReference type="AlphaFoldDB" id="A0A420I5R7"/>